<evidence type="ECO:0008006" key="4">
    <source>
        <dbReference type="Google" id="ProtNLM"/>
    </source>
</evidence>
<name>A0A5S3QLB8_9BACI</name>
<dbReference type="PROSITE" id="PS51257">
    <property type="entry name" value="PROKAR_LIPOPROTEIN"/>
    <property type="match status" value="1"/>
</dbReference>
<protein>
    <recommendedName>
        <fullName evidence="4">Sporulation protein</fullName>
    </recommendedName>
</protein>
<keyword evidence="1" id="KW-0732">Signal</keyword>
<gene>
    <name evidence="2" type="ORF">FFL34_03430</name>
</gene>
<dbReference type="AlphaFoldDB" id="A0A5S3QLB8"/>
<dbReference type="Pfam" id="PF09580">
    <property type="entry name" value="Spore_YhcN_YlaJ"/>
    <property type="match status" value="1"/>
</dbReference>
<dbReference type="Proteomes" id="UP000306980">
    <property type="component" value="Unassembled WGS sequence"/>
</dbReference>
<accession>A0A5S3QLB8</accession>
<feature type="signal peptide" evidence="1">
    <location>
        <begin position="1"/>
        <end position="26"/>
    </location>
</feature>
<feature type="chain" id="PRO_5024369521" description="Sporulation protein" evidence="1">
    <location>
        <begin position="27"/>
        <end position="183"/>
    </location>
</feature>
<dbReference type="RefSeq" id="WP_138601476.1">
    <property type="nucleotide sequence ID" value="NZ_VCIA01000001.1"/>
</dbReference>
<evidence type="ECO:0000313" key="2">
    <source>
        <dbReference type="EMBL" id="TMN21266.1"/>
    </source>
</evidence>
<comment type="caution">
    <text evidence="2">The sequence shown here is derived from an EMBL/GenBank/DDBJ whole genome shotgun (WGS) entry which is preliminary data.</text>
</comment>
<dbReference type="InterPro" id="IPR019076">
    <property type="entry name" value="Spore_lipoprot_YhcN/YlaJ-like"/>
</dbReference>
<sequence>MTKKLFITLSLLTAFALVGCNNTDNAADEREQIVDELDPEAENTPKNPEGNDKLGYVRYSKEQVDNDNEKSHIVTIDRTKMANMIARIILRNDGFDEVATLVTDKEALIAYAKEDELETDKAADMAKKTAVSILPEYFDVYVSDNEMIMHDIQSLHNSSTKNDNYDNTLDQIIDRMKQSSQGK</sequence>
<dbReference type="OrthoDB" id="2691390at2"/>
<evidence type="ECO:0000256" key="1">
    <source>
        <dbReference type="SAM" id="SignalP"/>
    </source>
</evidence>
<proteinExistence type="predicted"/>
<dbReference type="EMBL" id="VCIA01000001">
    <property type="protein sequence ID" value="TMN21266.1"/>
    <property type="molecule type" value="Genomic_DNA"/>
</dbReference>
<reference evidence="2 3" key="1">
    <citation type="submission" date="2019-05" db="EMBL/GenBank/DDBJ databases">
        <title>Genomic analysis of Lentibacillus sp. NKC220-2.</title>
        <authorList>
            <person name="Oh Y.J."/>
        </authorList>
    </citation>
    <scope>NUCLEOTIDE SEQUENCE [LARGE SCALE GENOMIC DNA]</scope>
    <source>
        <strain evidence="2 3">NKC220-2</strain>
    </source>
</reference>
<organism evidence="2 3">
    <name type="scientific">Lentibacillus cibarius</name>
    <dbReference type="NCBI Taxonomy" id="2583219"/>
    <lineage>
        <taxon>Bacteria</taxon>
        <taxon>Bacillati</taxon>
        <taxon>Bacillota</taxon>
        <taxon>Bacilli</taxon>
        <taxon>Bacillales</taxon>
        <taxon>Bacillaceae</taxon>
        <taxon>Lentibacillus</taxon>
    </lineage>
</organism>
<evidence type="ECO:0000313" key="3">
    <source>
        <dbReference type="Proteomes" id="UP000306980"/>
    </source>
</evidence>